<gene>
    <name evidence="7" type="ORF">HLUCCA11_07090</name>
</gene>
<name>A0A0P8BQM5_9CYAN</name>
<evidence type="ECO:0000256" key="6">
    <source>
        <dbReference type="SAM" id="Phobius"/>
    </source>
</evidence>
<protein>
    <submittedName>
        <fullName evidence="7">Putative small membrane protein</fullName>
    </submittedName>
</protein>
<evidence type="ECO:0000256" key="5">
    <source>
        <dbReference type="ARBA" id="ARBA00023136"/>
    </source>
</evidence>
<dbReference type="PANTHER" id="PTHR43461">
    <property type="entry name" value="TRANSMEMBRANE PROTEIN 256"/>
    <property type="match status" value="1"/>
</dbReference>
<comment type="similarity">
    <text evidence="2">Belongs to the UPF0382 family.</text>
</comment>
<dbReference type="AlphaFoldDB" id="A0A0P8BQM5"/>
<evidence type="ECO:0000256" key="2">
    <source>
        <dbReference type="ARBA" id="ARBA00009694"/>
    </source>
</evidence>
<comment type="caution">
    <text evidence="7">The sequence shown here is derived from an EMBL/GenBank/DDBJ whole genome shotgun (WGS) entry which is preliminary data.</text>
</comment>
<feature type="transmembrane region" description="Helical" evidence="6">
    <location>
        <begin position="71"/>
        <end position="91"/>
    </location>
</feature>
<dbReference type="Pfam" id="PF04241">
    <property type="entry name" value="DUF423"/>
    <property type="match status" value="1"/>
</dbReference>
<dbReference type="PANTHER" id="PTHR43461:SF1">
    <property type="entry name" value="TRANSMEMBRANE PROTEIN 256"/>
    <property type="match status" value="1"/>
</dbReference>
<evidence type="ECO:0000256" key="1">
    <source>
        <dbReference type="ARBA" id="ARBA00004141"/>
    </source>
</evidence>
<evidence type="ECO:0000256" key="3">
    <source>
        <dbReference type="ARBA" id="ARBA00022692"/>
    </source>
</evidence>
<feature type="transmembrane region" description="Helical" evidence="6">
    <location>
        <begin position="47"/>
        <end position="64"/>
    </location>
</feature>
<dbReference type="InterPro" id="IPR006696">
    <property type="entry name" value="DUF423"/>
</dbReference>
<dbReference type="Proteomes" id="UP000050465">
    <property type="component" value="Unassembled WGS sequence"/>
</dbReference>
<reference evidence="7 8" key="1">
    <citation type="submission" date="2015-09" db="EMBL/GenBank/DDBJ databases">
        <title>Identification and resolution of microdiversity through metagenomic sequencing of parallel consortia.</title>
        <authorList>
            <person name="Nelson W.C."/>
            <person name="Romine M.F."/>
            <person name="Lindemann S.R."/>
        </authorList>
    </citation>
    <scope>NUCLEOTIDE SEQUENCE [LARGE SCALE GENOMIC DNA]</scope>
    <source>
        <strain evidence="7">Ana</strain>
    </source>
</reference>
<evidence type="ECO:0000313" key="7">
    <source>
        <dbReference type="EMBL" id="KPQ36292.1"/>
    </source>
</evidence>
<keyword evidence="5 6" id="KW-0472">Membrane</keyword>
<dbReference type="STRING" id="1666911.HLUCCA11_07090"/>
<accession>A0A0P8BQM5</accession>
<sequence>MARLFFAIASLLGALSVAGGAFGAHALKGRLTETALNSFETGVRYQMYHAIALLVVAALIAQYPNAKNLVAVGWSFVAGVVLFSGSLYGLSLGNIKALGPVTPLGGVAFIMGWCLLAWTSRSIF</sequence>
<organism evidence="7 8">
    <name type="scientific">Phormidesmis priestleyi Ana</name>
    <dbReference type="NCBI Taxonomy" id="1666911"/>
    <lineage>
        <taxon>Bacteria</taxon>
        <taxon>Bacillati</taxon>
        <taxon>Cyanobacteriota</taxon>
        <taxon>Cyanophyceae</taxon>
        <taxon>Leptolyngbyales</taxon>
        <taxon>Leptolyngbyaceae</taxon>
        <taxon>Phormidesmis</taxon>
    </lineage>
</organism>
<keyword evidence="3 6" id="KW-0812">Transmembrane</keyword>
<feature type="transmembrane region" description="Helical" evidence="6">
    <location>
        <begin position="97"/>
        <end position="118"/>
    </location>
</feature>
<proteinExistence type="inferred from homology"/>
<evidence type="ECO:0000313" key="8">
    <source>
        <dbReference type="Proteomes" id="UP000050465"/>
    </source>
</evidence>
<evidence type="ECO:0000256" key="4">
    <source>
        <dbReference type="ARBA" id="ARBA00022989"/>
    </source>
</evidence>
<comment type="subcellular location">
    <subcellularLocation>
        <location evidence="1">Membrane</location>
        <topology evidence="1">Multi-pass membrane protein</topology>
    </subcellularLocation>
</comment>
<dbReference type="PATRIC" id="fig|1666911.3.peg.5016"/>
<dbReference type="GO" id="GO:0005886">
    <property type="term" value="C:plasma membrane"/>
    <property type="evidence" value="ECO:0007669"/>
    <property type="project" value="TreeGrafter"/>
</dbReference>
<keyword evidence="4 6" id="KW-1133">Transmembrane helix</keyword>
<dbReference type="EMBL" id="LJZR01000007">
    <property type="protein sequence ID" value="KPQ36292.1"/>
    <property type="molecule type" value="Genomic_DNA"/>
</dbReference>